<dbReference type="Proteomes" id="UP000250918">
    <property type="component" value="Unassembled WGS sequence"/>
</dbReference>
<evidence type="ECO:0000256" key="1">
    <source>
        <dbReference type="ARBA" id="ARBA00022679"/>
    </source>
</evidence>
<dbReference type="EMBL" id="PQAP01000011">
    <property type="protein sequence ID" value="PWB75285.1"/>
    <property type="molecule type" value="Genomic_DNA"/>
</dbReference>
<keyword evidence="3" id="KW-0012">Acyltransferase</keyword>
<dbReference type="GO" id="GO:0016746">
    <property type="term" value="F:acyltransferase activity"/>
    <property type="evidence" value="ECO:0007669"/>
    <property type="project" value="UniProtKB-KW"/>
</dbReference>
<dbReference type="AlphaFoldDB" id="A0A855X3D3"/>
<dbReference type="InterPro" id="IPR050179">
    <property type="entry name" value="Trans_hexapeptide_repeat"/>
</dbReference>
<dbReference type="SUPFAM" id="SSF51161">
    <property type="entry name" value="Trimeric LpxA-like enzymes"/>
    <property type="match status" value="1"/>
</dbReference>
<keyword evidence="2" id="KW-0677">Repeat</keyword>
<dbReference type="Pfam" id="PF00132">
    <property type="entry name" value="Hexapep"/>
    <property type="match status" value="1"/>
</dbReference>
<gene>
    <name evidence="3" type="ORF">C3F09_02690</name>
</gene>
<evidence type="ECO:0000256" key="2">
    <source>
        <dbReference type="ARBA" id="ARBA00022737"/>
    </source>
</evidence>
<proteinExistence type="predicted"/>
<dbReference type="PANTHER" id="PTHR43300">
    <property type="entry name" value="ACETYLTRANSFERASE"/>
    <property type="match status" value="1"/>
</dbReference>
<dbReference type="InterPro" id="IPR011004">
    <property type="entry name" value="Trimer_LpxA-like_sf"/>
</dbReference>
<dbReference type="CDD" id="cd03358">
    <property type="entry name" value="LbH_WxcM_N_like"/>
    <property type="match status" value="1"/>
</dbReference>
<protein>
    <submittedName>
        <fullName evidence="3">UDP-3-O-(3-hydroxymyristoyl)glucosamine N-acyltransferase</fullName>
    </submittedName>
</protein>
<name>A0A855X3D3_9BACT</name>
<sequence length="252" mass="26425">MATSVISPSARLGAGTRCGEFCVIGDDVAIGAGCVIGHHVVIHDGTKIGDNVRIDDGTVIGKRPMRAANSAVTSDKEVPAASIGGNCIIGAHVIIYRGCTLGNKVLVADLSTIRENVTVGDFTIVGRGVAIENFCTIGRYVKLETNVYITAYSEVADRVFVAPCVATSNDNYIGRSEERFKHFKGVTVKRGGRIGVNATVLPGITIGSDSLVAAGALVTKDTPDGKIVAGVPAKVFRDVPEDQLLDKQGWKE</sequence>
<dbReference type="InterPro" id="IPR018357">
    <property type="entry name" value="Hexapep_transf_CS"/>
</dbReference>
<evidence type="ECO:0000313" key="4">
    <source>
        <dbReference type="Proteomes" id="UP000250918"/>
    </source>
</evidence>
<dbReference type="PANTHER" id="PTHR43300:SF4">
    <property type="entry name" value="ACYL-[ACYL-CARRIER-PROTEIN]--UDP-N-ACETYLGLUCOSAMINE O-ACYLTRANSFERASE"/>
    <property type="match status" value="1"/>
</dbReference>
<accession>A0A855X3D3</accession>
<organism evidence="3 4">
    <name type="scientific">candidate division GN15 bacterium</name>
    <dbReference type="NCBI Taxonomy" id="2072418"/>
    <lineage>
        <taxon>Bacteria</taxon>
        <taxon>candidate division GN15</taxon>
    </lineage>
</organism>
<keyword evidence="1 3" id="KW-0808">Transferase</keyword>
<reference evidence="3 4" key="1">
    <citation type="journal article" date="2018" name="ISME J.">
        <title>A methanotrophic archaeon couples anaerobic oxidation of methane to Fe(III) reduction.</title>
        <authorList>
            <person name="Cai C."/>
            <person name="Leu A.O."/>
            <person name="Xie G.J."/>
            <person name="Guo J."/>
            <person name="Feng Y."/>
            <person name="Zhao J.X."/>
            <person name="Tyson G.W."/>
            <person name="Yuan Z."/>
            <person name="Hu S."/>
        </authorList>
    </citation>
    <scope>NUCLEOTIDE SEQUENCE [LARGE SCALE GENOMIC DNA]</scope>
    <source>
        <strain evidence="3">FeB_12</strain>
    </source>
</reference>
<dbReference type="PROSITE" id="PS00101">
    <property type="entry name" value="HEXAPEP_TRANSFERASES"/>
    <property type="match status" value="1"/>
</dbReference>
<dbReference type="Pfam" id="PF14602">
    <property type="entry name" value="Hexapep_2"/>
    <property type="match status" value="2"/>
</dbReference>
<comment type="caution">
    <text evidence="3">The sequence shown here is derived from an EMBL/GenBank/DDBJ whole genome shotgun (WGS) entry which is preliminary data.</text>
</comment>
<dbReference type="InterPro" id="IPR001451">
    <property type="entry name" value="Hexapep"/>
</dbReference>
<dbReference type="Gene3D" id="2.160.10.10">
    <property type="entry name" value="Hexapeptide repeat proteins"/>
    <property type="match status" value="2"/>
</dbReference>
<evidence type="ECO:0000313" key="3">
    <source>
        <dbReference type="EMBL" id="PWB75285.1"/>
    </source>
</evidence>